<reference evidence="1" key="1">
    <citation type="submission" date="2018-05" db="EMBL/GenBank/DDBJ databases">
        <authorList>
            <person name="Lanie J.A."/>
            <person name="Ng W.-L."/>
            <person name="Kazmierczak K.M."/>
            <person name="Andrzejewski T.M."/>
            <person name="Davidsen T.M."/>
            <person name="Wayne K.J."/>
            <person name="Tettelin H."/>
            <person name="Glass J.I."/>
            <person name="Rusch D."/>
            <person name="Podicherti R."/>
            <person name="Tsui H.-C.T."/>
            <person name="Winkler M.E."/>
        </authorList>
    </citation>
    <scope>NUCLEOTIDE SEQUENCE</scope>
</reference>
<dbReference type="Gene3D" id="3.50.50.60">
    <property type="entry name" value="FAD/NAD(P)-binding domain"/>
    <property type="match status" value="1"/>
</dbReference>
<dbReference type="AlphaFoldDB" id="A0A382AC98"/>
<dbReference type="Pfam" id="PF13450">
    <property type="entry name" value="NAD_binding_8"/>
    <property type="match status" value="1"/>
</dbReference>
<protein>
    <recommendedName>
        <fullName evidence="2">Amine oxidase domain-containing protein</fullName>
    </recommendedName>
</protein>
<proteinExistence type="predicted"/>
<dbReference type="InterPro" id="IPR036188">
    <property type="entry name" value="FAD/NAD-bd_sf"/>
</dbReference>
<organism evidence="1">
    <name type="scientific">marine metagenome</name>
    <dbReference type="NCBI Taxonomy" id="408172"/>
    <lineage>
        <taxon>unclassified sequences</taxon>
        <taxon>metagenomes</taxon>
        <taxon>ecological metagenomes</taxon>
    </lineage>
</organism>
<dbReference type="EMBL" id="UINC01024795">
    <property type="protein sequence ID" value="SVA99165.1"/>
    <property type="molecule type" value="Genomic_DNA"/>
</dbReference>
<dbReference type="PANTHER" id="PTHR10668:SF103">
    <property type="entry name" value="PYRIDINE NUCLEOTIDE-DISULFIDE OXIDOREDUCTASE DOMAIN-CONTAINING PROTEIN 2"/>
    <property type="match status" value="1"/>
</dbReference>
<gene>
    <name evidence="1" type="ORF">METZ01_LOCUS152019</name>
</gene>
<feature type="non-terminal residue" evidence="1">
    <location>
        <position position="123"/>
    </location>
</feature>
<sequence>VKKYDAIVIGAGHNGLTNAAFLAKAGLRVLLLEKNSYIGGASVSRELYDDWIYSNCSYVCSLLRPEIYRALDLAKHGLQIVPYGGSATMARNGDFLGSYIDPEVQRREIARHSVRDADANLRF</sequence>
<evidence type="ECO:0000313" key="1">
    <source>
        <dbReference type="EMBL" id="SVA99165.1"/>
    </source>
</evidence>
<dbReference type="PANTHER" id="PTHR10668">
    <property type="entry name" value="PHYTOENE DEHYDROGENASE"/>
    <property type="match status" value="1"/>
</dbReference>
<accession>A0A382AC98</accession>
<feature type="non-terminal residue" evidence="1">
    <location>
        <position position="1"/>
    </location>
</feature>
<dbReference type="SUPFAM" id="SSF51905">
    <property type="entry name" value="FAD/NAD(P)-binding domain"/>
    <property type="match status" value="1"/>
</dbReference>
<evidence type="ECO:0008006" key="2">
    <source>
        <dbReference type="Google" id="ProtNLM"/>
    </source>
</evidence>
<name>A0A382AC98_9ZZZZ</name>